<comment type="similarity">
    <text evidence="3 10">Belongs to the FliL family.</text>
</comment>
<evidence type="ECO:0000256" key="2">
    <source>
        <dbReference type="ARBA" id="ARBA00004162"/>
    </source>
</evidence>
<dbReference type="RefSeq" id="WP_052467441.1">
    <property type="nucleotide sequence ID" value="NZ_AP014568.1"/>
</dbReference>
<sequence>MAAKPPAPAAPDAAPAKPKSKKLLLIILAAVVAVVLVGVAILVALMMFQPAAEELDADGQPVVQLAAPAAPPTFMPLENMVVNLADPGAMRFAQIGISVQLADSATADRLTAFMPAIRNGMLRLASQRTAAELLTPAGKDALAADMLGMIRQTTGLPDQGTTPSPVQAVLFTSLIVQ</sequence>
<evidence type="ECO:0000256" key="9">
    <source>
        <dbReference type="ARBA" id="ARBA00023136"/>
    </source>
</evidence>
<keyword evidence="9 10" id="KW-0472">Membrane</keyword>
<accession>A0A060NFH8</accession>
<dbReference type="GO" id="GO:0071978">
    <property type="term" value="P:bacterial-type flagellum-dependent swarming motility"/>
    <property type="evidence" value="ECO:0007669"/>
    <property type="project" value="TreeGrafter"/>
</dbReference>
<reference evidence="11 12" key="1">
    <citation type="journal article" date="2014" name="Nat. Commun.">
        <title>Physiological and genomic features of highly alkaliphilic hydrogen-utilizing Betaproteobacteria from a continental serpentinizing site.</title>
        <authorList>
            <person name="Suzuki S."/>
            <person name="Kuenen J.G."/>
            <person name="Schipper K."/>
            <person name="van der Velde S."/>
            <person name="Ishii S."/>
            <person name="Wu A."/>
            <person name="Sorokin D.Y."/>
            <person name="Tenney A."/>
            <person name="Meng X.Y."/>
            <person name="Morrill P.L."/>
            <person name="Kamagata Y."/>
            <person name="Muyzer G."/>
            <person name="Nealson K.H."/>
        </authorList>
    </citation>
    <scope>NUCLEOTIDE SEQUENCE [LARGE SCALE GENOMIC DNA]</scope>
    <source>
        <strain evidence="11 12">A1</strain>
    </source>
</reference>
<evidence type="ECO:0000313" key="12">
    <source>
        <dbReference type="Proteomes" id="UP000067461"/>
    </source>
</evidence>
<dbReference type="GO" id="GO:0006935">
    <property type="term" value="P:chemotaxis"/>
    <property type="evidence" value="ECO:0007669"/>
    <property type="project" value="UniProtKB-KW"/>
</dbReference>
<name>A0A060NFH8_9BURK</name>
<dbReference type="GO" id="GO:0005886">
    <property type="term" value="C:plasma membrane"/>
    <property type="evidence" value="ECO:0007669"/>
    <property type="project" value="UniProtKB-SubCell"/>
</dbReference>
<comment type="function">
    <text evidence="1 10">Controls the rotational direction of flagella during chemotaxis.</text>
</comment>
<dbReference type="EMBL" id="AP014568">
    <property type="protein sequence ID" value="BAO80201.1"/>
    <property type="molecule type" value="Genomic_DNA"/>
</dbReference>
<dbReference type="KEGG" id="cbaa:SRAA_0347"/>
<evidence type="ECO:0000256" key="10">
    <source>
        <dbReference type="RuleBase" id="RU364125"/>
    </source>
</evidence>
<keyword evidence="5 10" id="KW-0145">Chemotaxis</keyword>
<dbReference type="STRING" id="1458425.SRAA_0347"/>
<evidence type="ECO:0000256" key="6">
    <source>
        <dbReference type="ARBA" id="ARBA00022692"/>
    </source>
</evidence>
<proteinExistence type="inferred from homology"/>
<protein>
    <recommendedName>
        <fullName evidence="10">Flagellar protein FliL</fullName>
    </recommendedName>
</protein>
<dbReference type="OrthoDB" id="5297029at2"/>
<evidence type="ECO:0000256" key="8">
    <source>
        <dbReference type="ARBA" id="ARBA00022989"/>
    </source>
</evidence>
<keyword evidence="11" id="KW-0966">Cell projection</keyword>
<evidence type="ECO:0000256" key="7">
    <source>
        <dbReference type="ARBA" id="ARBA00022779"/>
    </source>
</evidence>
<evidence type="ECO:0000256" key="1">
    <source>
        <dbReference type="ARBA" id="ARBA00002254"/>
    </source>
</evidence>
<evidence type="ECO:0000256" key="3">
    <source>
        <dbReference type="ARBA" id="ARBA00008281"/>
    </source>
</evidence>
<evidence type="ECO:0000256" key="5">
    <source>
        <dbReference type="ARBA" id="ARBA00022500"/>
    </source>
</evidence>
<feature type="transmembrane region" description="Helical" evidence="10">
    <location>
        <begin position="23"/>
        <end position="48"/>
    </location>
</feature>
<keyword evidence="7 10" id="KW-0283">Flagellar rotation</keyword>
<evidence type="ECO:0000313" key="11">
    <source>
        <dbReference type="EMBL" id="BAO80201.1"/>
    </source>
</evidence>
<dbReference type="Proteomes" id="UP000067461">
    <property type="component" value="Chromosome"/>
</dbReference>
<keyword evidence="6 10" id="KW-0812">Transmembrane</keyword>
<dbReference type="PANTHER" id="PTHR35091">
    <property type="entry name" value="FLAGELLAR PROTEIN FLIL"/>
    <property type="match status" value="1"/>
</dbReference>
<dbReference type="AlphaFoldDB" id="A0A060NFH8"/>
<keyword evidence="11" id="KW-0282">Flagellum</keyword>
<gene>
    <name evidence="11" type="ORF">SRAA_0347</name>
</gene>
<organism evidence="11 12">
    <name type="scientific">Serpentinimonas raichei</name>
    <dbReference type="NCBI Taxonomy" id="1458425"/>
    <lineage>
        <taxon>Bacteria</taxon>
        <taxon>Pseudomonadati</taxon>
        <taxon>Pseudomonadota</taxon>
        <taxon>Betaproteobacteria</taxon>
        <taxon>Burkholderiales</taxon>
        <taxon>Comamonadaceae</taxon>
        <taxon>Serpentinimonas</taxon>
    </lineage>
</organism>
<evidence type="ECO:0000256" key="4">
    <source>
        <dbReference type="ARBA" id="ARBA00022475"/>
    </source>
</evidence>
<dbReference type="PANTHER" id="PTHR35091:SF2">
    <property type="entry name" value="FLAGELLAR PROTEIN FLIL"/>
    <property type="match status" value="1"/>
</dbReference>
<keyword evidence="8 10" id="KW-1133">Transmembrane helix</keyword>
<keyword evidence="12" id="KW-1185">Reference proteome</keyword>
<dbReference type="GO" id="GO:0009425">
    <property type="term" value="C:bacterial-type flagellum basal body"/>
    <property type="evidence" value="ECO:0007669"/>
    <property type="project" value="InterPro"/>
</dbReference>
<comment type="subcellular location">
    <subcellularLocation>
        <location evidence="10">Cell inner membrane</location>
    </subcellularLocation>
    <subcellularLocation>
        <location evidence="2">Cell membrane</location>
        <topology evidence="2">Single-pass membrane protein</topology>
    </subcellularLocation>
</comment>
<keyword evidence="11" id="KW-0969">Cilium</keyword>
<dbReference type="HOGENOM" id="CLU_099018_0_0_4"/>
<dbReference type="Pfam" id="PF03748">
    <property type="entry name" value="FliL"/>
    <property type="match status" value="1"/>
</dbReference>
<keyword evidence="4" id="KW-1003">Cell membrane</keyword>
<keyword evidence="10" id="KW-0997">Cell inner membrane</keyword>
<dbReference type="InterPro" id="IPR005503">
    <property type="entry name" value="FliL"/>
</dbReference>